<keyword evidence="1" id="KW-0802">TPR repeat</keyword>
<dbReference type="SMART" id="SM00317">
    <property type="entry name" value="SET"/>
    <property type="match status" value="1"/>
</dbReference>
<dbReference type="CDD" id="cd20071">
    <property type="entry name" value="SET_SMYD"/>
    <property type="match status" value="1"/>
</dbReference>
<feature type="repeat" description="TPR" evidence="1">
    <location>
        <begin position="206"/>
        <end position="239"/>
    </location>
</feature>
<dbReference type="InterPro" id="IPR001214">
    <property type="entry name" value="SET_dom"/>
</dbReference>
<evidence type="ECO:0000259" key="2">
    <source>
        <dbReference type="PROSITE" id="PS50280"/>
    </source>
</evidence>
<dbReference type="InterPro" id="IPR019734">
    <property type="entry name" value="TPR_rpt"/>
</dbReference>
<dbReference type="Proteomes" id="UP001147746">
    <property type="component" value="Unassembled WGS sequence"/>
</dbReference>
<dbReference type="PROSITE" id="PS50280">
    <property type="entry name" value="SET"/>
    <property type="match status" value="1"/>
</dbReference>
<dbReference type="InterPro" id="IPR011990">
    <property type="entry name" value="TPR-like_helical_dom_sf"/>
</dbReference>
<dbReference type="PANTHER" id="PTHR47643">
    <property type="entry name" value="TPR DOMAIN PROTEIN (AFU_ORTHOLOGUE AFUA_5G12710)"/>
    <property type="match status" value="1"/>
</dbReference>
<evidence type="ECO:0000256" key="1">
    <source>
        <dbReference type="PROSITE-ProRule" id="PRU00339"/>
    </source>
</evidence>
<name>A0A9W9Q617_9EURO</name>
<reference evidence="3" key="1">
    <citation type="submission" date="2022-12" db="EMBL/GenBank/DDBJ databases">
        <authorList>
            <person name="Petersen C."/>
        </authorList>
    </citation>
    <scope>NUCLEOTIDE SEQUENCE</scope>
    <source>
        <strain evidence="3">IBT 21472</strain>
    </source>
</reference>
<proteinExistence type="predicted"/>
<organism evidence="3 4">
    <name type="scientific">Penicillium atrosanguineum</name>
    <dbReference type="NCBI Taxonomy" id="1132637"/>
    <lineage>
        <taxon>Eukaryota</taxon>
        <taxon>Fungi</taxon>
        <taxon>Dikarya</taxon>
        <taxon>Ascomycota</taxon>
        <taxon>Pezizomycotina</taxon>
        <taxon>Eurotiomycetes</taxon>
        <taxon>Eurotiomycetidae</taxon>
        <taxon>Eurotiales</taxon>
        <taxon>Aspergillaceae</taxon>
        <taxon>Penicillium</taxon>
    </lineage>
</organism>
<dbReference type="Gene3D" id="1.25.40.10">
    <property type="entry name" value="Tetratricopeptide repeat domain"/>
    <property type="match status" value="1"/>
</dbReference>
<dbReference type="EMBL" id="JAPZBO010000002">
    <property type="protein sequence ID" value="KAJ5324338.1"/>
    <property type="molecule type" value="Genomic_DNA"/>
</dbReference>
<dbReference type="Gene3D" id="2.170.270.10">
    <property type="entry name" value="SET domain"/>
    <property type="match status" value="1"/>
</dbReference>
<dbReference type="PROSITE" id="PS50005">
    <property type="entry name" value="TPR"/>
    <property type="match status" value="1"/>
</dbReference>
<sequence>MNTHDVSQVPKYLQVLNIQKQNLKRAQSFKGRRAISKKSRDEGLRQFMFRQMRLRQLMNKKEPKSSKEIRSSFIPSAYAPCIASLKELSKVMIKDLYIETHHHGRYLLLRTVTPTDIMTAIMAIVEDEEGRVLMLQLYNQGQELSRAYHLTEGTVIVVKEPYVKVMADGDYGLRVDHLSDVRFIPEFGSLVPLSWRKRITEDGDFSNSWKMRGNDFFNQADYHLAIESYSKALESSPSNEVAITIKLNRALSFLKTHQFDAALLDVEEASCGPEPSEKALFRKAQALYYLQRFRESCETNKALSEKYPENTLARREFERASARLAEAGIGKYEFKRMQLEARKRQPPHLDRGSFIGPVSVRPTKSRGRGLFTTEAVKAGDLLFCEKAFAHAFHDVKDTTRNLTLLINAQKDTMTLGTQAELIESVAQRLYRNPSLQPTFTDLHHGTYKPVNIPEIDGIPIVDTFLVERIIQLNCFGCPLSSRETHISAMTSDATAKKDNEQYHSCGVWPLASYINHSCLSNARRSFIGDMMVIRATKDLAPNTEVTFWYKSPFNRESEGVSVELKHWGFRCDCIICQNIQKTDKTIVIKRAETLADLERLFKSRKSYLPKIEETVFGLAETYTQPASEVPRLAIWTPYLNLAAAYAASRQPRKAVIFGLQALESLGYVIDGGETPHASGRPLIVKKWGLMIDSVVGCWMILSGAYHVVAPGLEAQAEEYARISYRICIGEDQTFDETYGKLSERLDGLLPTAK</sequence>
<dbReference type="AlphaFoldDB" id="A0A9W9Q617"/>
<reference evidence="3" key="2">
    <citation type="journal article" date="2023" name="IMA Fungus">
        <title>Comparative genomic study of the Penicillium genus elucidates a diverse pangenome and 15 lateral gene transfer events.</title>
        <authorList>
            <person name="Petersen C."/>
            <person name="Sorensen T."/>
            <person name="Nielsen M.R."/>
            <person name="Sondergaard T.E."/>
            <person name="Sorensen J.L."/>
            <person name="Fitzpatrick D.A."/>
            <person name="Frisvad J.C."/>
            <person name="Nielsen K.L."/>
        </authorList>
    </citation>
    <scope>NUCLEOTIDE SEQUENCE</scope>
    <source>
        <strain evidence="3">IBT 21472</strain>
    </source>
</reference>
<gene>
    <name evidence="3" type="ORF">N7476_002938</name>
</gene>
<dbReference type="SMART" id="SM00028">
    <property type="entry name" value="TPR"/>
    <property type="match status" value="3"/>
</dbReference>
<feature type="domain" description="SET" evidence="2">
    <location>
        <begin position="356"/>
        <end position="550"/>
    </location>
</feature>
<dbReference type="InterPro" id="IPR046341">
    <property type="entry name" value="SET_dom_sf"/>
</dbReference>
<evidence type="ECO:0000313" key="4">
    <source>
        <dbReference type="Proteomes" id="UP001147746"/>
    </source>
</evidence>
<dbReference type="SUPFAM" id="SSF48452">
    <property type="entry name" value="TPR-like"/>
    <property type="match status" value="1"/>
</dbReference>
<evidence type="ECO:0000313" key="3">
    <source>
        <dbReference type="EMBL" id="KAJ5324338.1"/>
    </source>
</evidence>
<protein>
    <recommendedName>
        <fullName evidence="2">SET domain-containing protein</fullName>
    </recommendedName>
</protein>
<comment type="caution">
    <text evidence="3">The sequence shown here is derived from an EMBL/GenBank/DDBJ whole genome shotgun (WGS) entry which is preliminary data.</text>
</comment>
<dbReference type="SUPFAM" id="SSF82199">
    <property type="entry name" value="SET domain"/>
    <property type="match status" value="1"/>
</dbReference>
<dbReference type="PANTHER" id="PTHR47643:SF2">
    <property type="entry name" value="TPR DOMAIN PROTEIN (AFU_ORTHOLOGUE AFUA_5G12710)"/>
    <property type="match status" value="1"/>
</dbReference>
<dbReference type="Pfam" id="PF00856">
    <property type="entry name" value="SET"/>
    <property type="match status" value="1"/>
</dbReference>
<keyword evidence="4" id="KW-1185">Reference proteome</keyword>
<accession>A0A9W9Q617</accession>
<dbReference type="InterPro" id="IPR053209">
    <property type="entry name" value="Gramillin-biosynth_MTr"/>
</dbReference>